<gene>
    <name evidence="1" type="ORF">GH815_03010</name>
</gene>
<proteinExistence type="predicted"/>
<sequence>MRFGPVPPDQAEGAILAHSQCVGGRMLKKGLVLGPDEIAALTAAGIALVTVARPDPGDVAEDAAAARLAEALVPDPAAAGLRIGAAARGRVNLHAACAGVVGLDAAAIHALNRIDPGVTLATLAPLTRVTPGLLVGTVKIIPYAVPGAALAAACATAPGAIRVHPVMRRTAGLILSNVAGQKPGLTEKGRAAVETRLGALGIALAAVATVPHDTAAMAAALTALPGEIALILTGSATSDPEDTGPGAVRAAGGTVTRFGMPVDPGNLLFLGEQGGRPVIGLPGCARSPALNGADWVLERIACGLAVGPDEIAAMGVGGLLKEIPSRPQPREG</sequence>
<dbReference type="RefSeq" id="WP_153747275.1">
    <property type="nucleotide sequence ID" value="NZ_BAAADI010000006.1"/>
</dbReference>
<protein>
    <submittedName>
        <fullName evidence="1">Molybdopterin biosynthesis protein</fullName>
    </submittedName>
</protein>
<reference evidence="1 2" key="1">
    <citation type="submission" date="2019-11" db="EMBL/GenBank/DDBJ databases">
        <title>Draft Whole-Genome sequence of the marine photosynthetic bacterium Rhodovulum strictum DSM 11289.</title>
        <authorList>
            <person name="Kyndt J.A."/>
            <person name="Meyer T.E."/>
        </authorList>
    </citation>
    <scope>NUCLEOTIDE SEQUENCE [LARGE SCALE GENOMIC DNA]</scope>
    <source>
        <strain evidence="1 2">DSM 11289</strain>
    </source>
</reference>
<dbReference type="UniPathway" id="UPA00344"/>
<dbReference type="InterPro" id="IPR036425">
    <property type="entry name" value="MoaB/Mog-like_dom_sf"/>
</dbReference>
<dbReference type="OrthoDB" id="9779263at2"/>
<comment type="caution">
    <text evidence="1">The sequence shown here is derived from an EMBL/GenBank/DDBJ whole genome shotgun (WGS) entry which is preliminary data.</text>
</comment>
<evidence type="ECO:0000313" key="1">
    <source>
        <dbReference type="EMBL" id="MRH19953.1"/>
    </source>
</evidence>
<dbReference type="SUPFAM" id="SSF53218">
    <property type="entry name" value="Molybdenum cofactor biosynthesis proteins"/>
    <property type="match status" value="1"/>
</dbReference>
<name>A0A844BG44_9RHOB</name>
<dbReference type="EMBL" id="WJPO01000003">
    <property type="protein sequence ID" value="MRH19953.1"/>
    <property type="molecule type" value="Genomic_DNA"/>
</dbReference>
<dbReference type="Proteomes" id="UP000466730">
    <property type="component" value="Unassembled WGS sequence"/>
</dbReference>
<accession>A0A844BG44</accession>
<dbReference type="AlphaFoldDB" id="A0A844BG44"/>
<keyword evidence="2" id="KW-1185">Reference proteome</keyword>
<dbReference type="Gene3D" id="3.40.980.10">
    <property type="entry name" value="MoaB/Mog-like domain"/>
    <property type="match status" value="1"/>
</dbReference>
<organism evidence="1 2">
    <name type="scientific">Rhodovulum strictum</name>
    <dbReference type="NCBI Taxonomy" id="58314"/>
    <lineage>
        <taxon>Bacteria</taxon>
        <taxon>Pseudomonadati</taxon>
        <taxon>Pseudomonadota</taxon>
        <taxon>Alphaproteobacteria</taxon>
        <taxon>Rhodobacterales</taxon>
        <taxon>Paracoccaceae</taxon>
        <taxon>Rhodovulum</taxon>
    </lineage>
</organism>
<evidence type="ECO:0000313" key="2">
    <source>
        <dbReference type="Proteomes" id="UP000466730"/>
    </source>
</evidence>
<dbReference type="CDD" id="cd03522">
    <property type="entry name" value="MoeA_like"/>
    <property type="match status" value="1"/>
</dbReference>